<evidence type="ECO:0000256" key="10">
    <source>
        <dbReference type="ARBA" id="ARBA00022827"/>
    </source>
</evidence>
<dbReference type="InterPro" id="IPR036485">
    <property type="entry name" value="Glu_synth_asu_C_sf"/>
</dbReference>
<dbReference type="InterPro" id="IPR013785">
    <property type="entry name" value="Aldolase_TIM"/>
</dbReference>
<keyword evidence="15" id="KW-0314">Glutamate biosynthesis</keyword>
<evidence type="ECO:0000256" key="14">
    <source>
        <dbReference type="ARBA" id="ARBA00023014"/>
    </source>
</evidence>
<evidence type="ECO:0000256" key="6">
    <source>
        <dbReference type="ARBA" id="ARBA00022605"/>
    </source>
</evidence>
<dbReference type="FunFam" id="3.60.20.10:FF:000001">
    <property type="entry name" value="Glutamate synthase, large subunit"/>
    <property type="match status" value="1"/>
</dbReference>
<keyword evidence="13" id="KW-0408">Iron</keyword>
<comment type="cofactor">
    <cofactor evidence="3">
        <name>FAD</name>
        <dbReference type="ChEBI" id="CHEBI:57692"/>
    </cofactor>
</comment>
<evidence type="ECO:0000256" key="13">
    <source>
        <dbReference type="ARBA" id="ARBA00023004"/>
    </source>
</evidence>
<dbReference type="NCBIfam" id="NF008730">
    <property type="entry name" value="PRK11750.1"/>
    <property type="match status" value="1"/>
</dbReference>
<keyword evidence="7" id="KW-0285">Flavoprotein</keyword>
<dbReference type="Gene3D" id="2.160.20.60">
    <property type="entry name" value="Glutamate synthase, alpha subunit, C-terminal domain"/>
    <property type="match status" value="1"/>
</dbReference>
<comment type="cofactor">
    <cofactor evidence="1">
        <name>FMN</name>
        <dbReference type="ChEBI" id="CHEBI:58210"/>
    </cofactor>
</comment>
<keyword evidence="11" id="KW-0315">Glutamine amidotransferase</keyword>
<evidence type="ECO:0000256" key="11">
    <source>
        <dbReference type="ARBA" id="ARBA00022962"/>
    </source>
</evidence>
<evidence type="ECO:0000256" key="19">
    <source>
        <dbReference type="ARBA" id="ARBA00072108"/>
    </source>
</evidence>
<dbReference type="CDD" id="cd00713">
    <property type="entry name" value="GltS"/>
    <property type="match status" value="1"/>
</dbReference>
<dbReference type="GO" id="GO:0051538">
    <property type="term" value="F:3 iron, 4 sulfur cluster binding"/>
    <property type="evidence" value="ECO:0007669"/>
    <property type="project" value="UniProtKB-KW"/>
</dbReference>
<dbReference type="EMBL" id="CP036279">
    <property type="protein sequence ID" value="QDU62261.1"/>
    <property type="molecule type" value="Genomic_DNA"/>
</dbReference>
<evidence type="ECO:0000256" key="3">
    <source>
        <dbReference type="ARBA" id="ARBA00001974"/>
    </source>
</evidence>
<reference evidence="22 23" key="1">
    <citation type="submission" date="2019-02" db="EMBL/GenBank/DDBJ databases">
        <title>Deep-cultivation of Planctomycetes and their phenomic and genomic characterization uncovers novel biology.</title>
        <authorList>
            <person name="Wiegand S."/>
            <person name="Jogler M."/>
            <person name="Boedeker C."/>
            <person name="Pinto D."/>
            <person name="Vollmers J."/>
            <person name="Rivas-Marin E."/>
            <person name="Kohn T."/>
            <person name="Peeters S.H."/>
            <person name="Heuer A."/>
            <person name="Rast P."/>
            <person name="Oberbeckmann S."/>
            <person name="Bunk B."/>
            <person name="Jeske O."/>
            <person name="Meyerdierks A."/>
            <person name="Storesund J.E."/>
            <person name="Kallscheuer N."/>
            <person name="Luecker S."/>
            <person name="Lage O.M."/>
            <person name="Pohl T."/>
            <person name="Merkel B.J."/>
            <person name="Hornburger P."/>
            <person name="Mueller R.-W."/>
            <person name="Bruemmer F."/>
            <person name="Labrenz M."/>
            <person name="Spormann A.M."/>
            <person name="Op den Camp H."/>
            <person name="Overmann J."/>
            <person name="Amann R."/>
            <person name="Jetten M.S.M."/>
            <person name="Mascher T."/>
            <person name="Medema M.H."/>
            <person name="Devos D.P."/>
            <person name="Kaster A.-K."/>
            <person name="Ovreas L."/>
            <person name="Rohde M."/>
            <person name="Galperin M.Y."/>
            <person name="Jogler C."/>
        </authorList>
    </citation>
    <scope>NUCLEOTIDE SEQUENCE [LARGE SCALE GENOMIC DNA]</scope>
    <source>
        <strain evidence="22 23">Pan216</strain>
    </source>
</reference>
<evidence type="ECO:0000256" key="1">
    <source>
        <dbReference type="ARBA" id="ARBA00001917"/>
    </source>
</evidence>
<dbReference type="Gene3D" id="3.60.20.10">
    <property type="entry name" value="Glutamine Phosphoribosylpyrophosphate, subunit 1, domain 1"/>
    <property type="match status" value="1"/>
</dbReference>
<evidence type="ECO:0000256" key="8">
    <source>
        <dbReference type="ARBA" id="ARBA00022643"/>
    </source>
</evidence>
<evidence type="ECO:0000256" key="5">
    <source>
        <dbReference type="ARBA" id="ARBA00012079"/>
    </source>
</evidence>
<keyword evidence="16" id="KW-0003">3Fe-4S</keyword>
<evidence type="ECO:0000256" key="18">
    <source>
        <dbReference type="ARBA" id="ARBA00048151"/>
    </source>
</evidence>
<evidence type="ECO:0000313" key="23">
    <source>
        <dbReference type="Proteomes" id="UP000317093"/>
    </source>
</evidence>
<keyword evidence="23" id="KW-1185">Reference proteome</keyword>
<dbReference type="CDD" id="cd00982">
    <property type="entry name" value="gltB_C"/>
    <property type="match status" value="1"/>
</dbReference>
<comment type="catalytic activity">
    <reaction evidence="18">
        <text>2 L-glutamate + NADP(+) = L-glutamine + 2-oxoglutarate + NADPH + H(+)</text>
        <dbReference type="Rhea" id="RHEA:15501"/>
        <dbReference type="ChEBI" id="CHEBI:15378"/>
        <dbReference type="ChEBI" id="CHEBI:16810"/>
        <dbReference type="ChEBI" id="CHEBI:29985"/>
        <dbReference type="ChEBI" id="CHEBI:57783"/>
        <dbReference type="ChEBI" id="CHEBI:58349"/>
        <dbReference type="ChEBI" id="CHEBI:58359"/>
        <dbReference type="EC" id="1.4.1.13"/>
    </reaction>
</comment>
<dbReference type="GO" id="GO:0006537">
    <property type="term" value="P:glutamate biosynthetic process"/>
    <property type="evidence" value="ECO:0007669"/>
    <property type="project" value="UniProtKB-KW"/>
</dbReference>
<dbReference type="SUPFAM" id="SSF56235">
    <property type="entry name" value="N-terminal nucleophile aminohydrolases (Ntn hydrolases)"/>
    <property type="match status" value="1"/>
</dbReference>
<evidence type="ECO:0000256" key="7">
    <source>
        <dbReference type="ARBA" id="ARBA00022630"/>
    </source>
</evidence>
<dbReference type="GO" id="GO:0004355">
    <property type="term" value="F:glutamate synthase (NADPH) activity"/>
    <property type="evidence" value="ECO:0007669"/>
    <property type="project" value="UniProtKB-EC"/>
</dbReference>
<dbReference type="Pfam" id="PF04898">
    <property type="entry name" value="Glu_syn_central"/>
    <property type="match status" value="1"/>
</dbReference>
<dbReference type="InterPro" id="IPR050711">
    <property type="entry name" value="ET-N_metabolism_enzyme"/>
</dbReference>
<evidence type="ECO:0000256" key="15">
    <source>
        <dbReference type="ARBA" id="ARBA00023164"/>
    </source>
</evidence>
<dbReference type="Pfam" id="PF00310">
    <property type="entry name" value="GATase_2"/>
    <property type="match status" value="1"/>
</dbReference>
<dbReference type="RefSeq" id="WP_145258879.1">
    <property type="nucleotide sequence ID" value="NZ_CP036279.1"/>
</dbReference>
<dbReference type="FunFam" id="2.160.20.60:FF:000001">
    <property type="entry name" value="Glutamate synthase, large subunit"/>
    <property type="match status" value="1"/>
</dbReference>
<dbReference type="KEGG" id="knv:Pan216_31280"/>
<comment type="cofactor">
    <cofactor evidence="2">
        <name>[3Fe-4S] cluster</name>
        <dbReference type="ChEBI" id="CHEBI:21137"/>
    </cofactor>
</comment>
<keyword evidence="6" id="KW-0028">Amino-acid biosynthesis</keyword>
<keyword evidence="10" id="KW-0274">FAD</keyword>
<dbReference type="Proteomes" id="UP000317093">
    <property type="component" value="Chromosome"/>
</dbReference>
<evidence type="ECO:0000256" key="20">
    <source>
        <dbReference type="ARBA" id="ARBA00079921"/>
    </source>
</evidence>
<dbReference type="GO" id="GO:0046872">
    <property type="term" value="F:metal ion binding"/>
    <property type="evidence" value="ECO:0007669"/>
    <property type="project" value="UniProtKB-KW"/>
</dbReference>
<dbReference type="InterPro" id="IPR006982">
    <property type="entry name" value="Glu_synth_centr_N"/>
</dbReference>
<feature type="domain" description="Glutamine amidotransferase type-2" evidence="21">
    <location>
        <begin position="21"/>
        <end position="413"/>
    </location>
</feature>
<dbReference type="PANTHER" id="PTHR11938:SF133">
    <property type="entry name" value="GLUTAMATE SYNTHASE (NADH)"/>
    <property type="match status" value="1"/>
</dbReference>
<evidence type="ECO:0000256" key="4">
    <source>
        <dbReference type="ARBA" id="ARBA00009716"/>
    </source>
</evidence>
<keyword evidence="14" id="KW-0411">Iron-sulfur</keyword>
<dbReference type="Pfam" id="PF01493">
    <property type="entry name" value="GXGXG"/>
    <property type="match status" value="1"/>
</dbReference>
<dbReference type="PANTHER" id="PTHR11938">
    <property type="entry name" value="FAD NADPH DEHYDROGENASE/OXIDOREDUCTASE"/>
    <property type="match status" value="1"/>
</dbReference>
<evidence type="ECO:0000259" key="21">
    <source>
        <dbReference type="PROSITE" id="PS51278"/>
    </source>
</evidence>
<evidence type="ECO:0000313" key="22">
    <source>
        <dbReference type="EMBL" id="QDU62261.1"/>
    </source>
</evidence>
<dbReference type="GO" id="GO:0019676">
    <property type="term" value="P:ammonia assimilation cycle"/>
    <property type="evidence" value="ECO:0007669"/>
    <property type="project" value="TreeGrafter"/>
</dbReference>
<dbReference type="InterPro" id="IPR017932">
    <property type="entry name" value="GATase_2_dom"/>
</dbReference>
<evidence type="ECO:0000256" key="12">
    <source>
        <dbReference type="ARBA" id="ARBA00023002"/>
    </source>
</evidence>
<dbReference type="InterPro" id="IPR029055">
    <property type="entry name" value="Ntn_hydrolases_N"/>
</dbReference>
<dbReference type="InterPro" id="IPR002932">
    <property type="entry name" value="Glu_synthdom"/>
</dbReference>
<keyword evidence="8" id="KW-0288">FMN</keyword>
<dbReference type="SUPFAM" id="SSF51395">
    <property type="entry name" value="FMN-linked oxidoreductases"/>
    <property type="match status" value="1"/>
</dbReference>
<comment type="similarity">
    <text evidence="4">Belongs to the glutamate synthase family.</text>
</comment>
<dbReference type="FunFam" id="3.20.20.70:FF:000031">
    <property type="entry name" value="Glutamate synthase 1 [NADH]"/>
    <property type="match status" value="1"/>
</dbReference>
<comment type="pathway">
    <text evidence="17">Amino-acid biosynthesis; L-glutamate biosynthesis via GLT pathway; L-glutamate from 2-oxoglutarate and L-glutamine (NADP(+) route): step 1/1.</text>
</comment>
<evidence type="ECO:0000256" key="17">
    <source>
        <dbReference type="ARBA" id="ARBA00037898"/>
    </source>
</evidence>
<organism evidence="22 23">
    <name type="scientific">Kolteria novifilia</name>
    <dbReference type="NCBI Taxonomy" id="2527975"/>
    <lineage>
        <taxon>Bacteria</taxon>
        <taxon>Pseudomonadati</taxon>
        <taxon>Planctomycetota</taxon>
        <taxon>Planctomycetia</taxon>
        <taxon>Kolteriales</taxon>
        <taxon>Kolteriaceae</taxon>
        <taxon>Kolteria</taxon>
    </lineage>
</organism>
<gene>
    <name evidence="22" type="primary">gltS</name>
    <name evidence="22" type="ORF">Pan216_31280</name>
</gene>
<proteinExistence type="inferred from homology"/>
<protein>
    <recommendedName>
        <fullName evidence="19">Glutamate synthase [NADPH] large chain</fullName>
        <ecNumber evidence="5">1.4.1.13</ecNumber>
    </recommendedName>
    <alternativeName>
        <fullName evidence="20">Glutamate synthase subunit alpha</fullName>
    </alternativeName>
</protein>
<sequence length="1535" mass="169806">MRDHFPPRHGLYDPSYERDACGMGFVADIHGRKSHSVLRDALIALTNLEHRGARHADGLSGDGAGILTQIPHAFFSKELDACKTRIDRIEDLAVGVFFLPGNPKVASKCMDIVEDVVLSGGLRWLAWRAVPVGDEALGSEARRTCPDIRQALIARPEGLDNDAYERLLYVVRRRIERRMRNAGLGPFYIPSFSHRTISYKGLMVAPQLDKFFKDLADPDFDTAIALFHQRYSTNTFPTWQLAQPFRFLAHNGEINTLQGNINRMRAREPVMFCHVWNGELEDLIPVIQEGGSDSSSFDNVFELLVLSGRNPLHAMMMLLPEAPHDLDDPEVSAFFQYHSIMVEPWDGPAGVVFSDGRYACAGLDRNGLRPSRYWVTEEGRVICGSEAGIVPTNSPVIEKGRLGPGMMLAVDTQEGRVIKDGELKRQIAHRYPYSQWINHHTRFAERAKDECARVAGPTWQPESDELVRFQKAFGYGKEDMDRLIIPMVYDRKPPVGSMGDDTPIACLSEQPQLLYRYFKQRFAQVTNPPIDPLRERLVMSLRILVGGRGSVLEEEESSARVISFPSPIITQAELDWIRSQKPRQFRSRTLKCRFLVSDGSGGLEKAIGWLCDEAERQIEKGCSIIVLSDRDVGPGWAPIPMLLAIGAVHHRLIRAGLRMKTSIICDTGEPREDHHFACLLGYGAALIHPYLALASVDQVVEKDPRKTGITRERAIHNFKDSIEQGILKIMSKMGISTVNSYRYAQVFEILGIARSVVDQYFTGTPSRIEGVTLNDIGRDVLRFHHEAYGDKAGLQEQGHYRFLGSKGGEYHSFNPAVFKLLHKSVRNQDFGAYEEYTRLVDEDRKPCNLRDLMQWEEAAQPVPLDEVEPAEEIVKRFCTQAMSHGALSRECHETLAIAMNRLGGKSNSGEGGEAVERLRPYEEDQPDLFLSPWSPRKGDWGNSAIKQVASGRFGVTPEYLVSAKELEIKMAQGAKPGEGGQIPGHKVSEEIAKIRRSVPGVTLISPPPHHDIYSIEDLAQLIHDLKQVNRQAKVCVKLVSVVGVGTVAAGVAKGYADCIQISGHDGGTGAAPLGSLKHAGLPWELGLAEAQQVLVKNDLRGRVTLRVDGGLKTGRDVVIAAMLGAEEFGFGTAAMIATGCVMARRCHLNNCPVGVATQREDLRKKYPGTPEHVVAFMLYTAEQVRMILSRLGVRSLDEIVGQVHLLKQCKRPLPKTTNISLAAILTDPDPARTKPRCCNQDRNDSPTLNSGLAQDLWRACESTIESGEPIEVQFDIQNRDRSVGARLSGEIARRHRGEGLPAGTITARFKGTAGQSFGVFNHRGVNFYLEGEAQDYVGKCMHSGMIVIAPPSDAKFASHENTIMGNTVLYGATGGSLYAAGMAGERLCVRNSGAKAVVEGCGDHGCEYMTNGVVVVLGEAGRNFGAGMSGGIAYVLDLSGDFERLYNPSMVRIGRVEHDVDELLLRAMVERHATLTSSLRAKWVLEHWQETLPKFWKVDPHPTAEDEDACEQDIKAVEQAALEELKLEAESLQLA</sequence>
<dbReference type="EC" id="1.4.1.13" evidence="5"/>
<dbReference type="CDD" id="cd02808">
    <property type="entry name" value="GltS_FMN"/>
    <property type="match status" value="1"/>
</dbReference>
<keyword evidence="12 22" id="KW-0560">Oxidoreductase</keyword>
<name>A0A518B5K5_9BACT</name>
<dbReference type="PROSITE" id="PS51278">
    <property type="entry name" value="GATASE_TYPE_2"/>
    <property type="match status" value="1"/>
</dbReference>
<evidence type="ECO:0000256" key="9">
    <source>
        <dbReference type="ARBA" id="ARBA00022723"/>
    </source>
</evidence>
<accession>A0A518B5K5</accession>
<evidence type="ECO:0000256" key="2">
    <source>
        <dbReference type="ARBA" id="ARBA00001927"/>
    </source>
</evidence>
<keyword evidence="9" id="KW-0479">Metal-binding</keyword>
<evidence type="ECO:0000256" key="16">
    <source>
        <dbReference type="ARBA" id="ARBA00023291"/>
    </source>
</evidence>
<dbReference type="InterPro" id="IPR002489">
    <property type="entry name" value="Glu_synth_asu_C"/>
</dbReference>
<dbReference type="OrthoDB" id="9758182at2"/>
<dbReference type="SUPFAM" id="SSF69336">
    <property type="entry name" value="Alpha subunit of glutamate synthase, C-terminal domain"/>
    <property type="match status" value="1"/>
</dbReference>
<dbReference type="Pfam" id="PF01645">
    <property type="entry name" value="Glu_synthase"/>
    <property type="match status" value="1"/>
</dbReference>
<dbReference type="Gene3D" id="3.20.20.70">
    <property type="entry name" value="Aldolase class I"/>
    <property type="match status" value="2"/>
</dbReference>